<dbReference type="PANTHER" id="PTHR14359:SF6">
    <property type="entry name" value="PHOSPHOPANTOTHENOYLCYSTEINE DECARBOXYLASE"/>
    <property type="match status" value="1"/>
</dbReference>
<organism evidence="5 6">
    <name type="scientific">Wickerhamomyces mucosus</name>
    <dbReference type="NCBI Taxonomy" id="1378264"/>
    <lineage>
        <taxon>Eukaryota</taxon>
        <taxon>Fungi</taxon>
        <taxon>Dikarya</taxon>
        <taxon>Ascomycota</taxon>
        <taxon>Saccharomycotina</taxon>
        <taxon>Saccharomycetes</taxon>
        <taxon>Phaffomycetales</taxon>
        <taxon>Wickerhamomycetaceae</taxon>
        <taxon>Wickerhamomyces</taxon>
    </lineage>
</organism>
<feature type="compositionally biased region" description="Acidic residues" evidence="3">
    <location>
        <begin position="494"/>
        <end position="538"/>
    </location>
</feature>
<feature type="region of interest" description="Disordered" evidence="3">
    <location>
        <begin position="129"/>
        <end position="150"/>
    </location>
</feature>
<proteinExistence type="inferred from homology"/>
<dbReference type="Gene3D" id="3.40.50.1950">
    <property type="entry name" value="Flavin prenyltransferase-like"/>
    <property type="match status" value="1"/>
</dbReference>
<feature type="compositionally biased region" description="Low complexity" evidence="3">
    <location>
        <begin position="134"/>
        <end position="144"/>
    </location>
</feature>
<feature type="region of interest" description="Disordered" evidence="3">
    <location>
        <begin position="488"/>
        <end position="538"/>
    </location>
</feature>
<feature type="region of interest" description="Disordered" evidence="3">
    <location>
        <begin position="195"/>
        <end position="238"/>
    </location>
</feature>
<dbReference type="SUPFAM" id="SSF52507">
    <property type="entry name" value="Homo-oligomeric flavin-containing Cys decarboxylases, HFCD"/>
    <property type="match status" value="1"/>
</dbReference>
<dbReference type="Proteomes" id="UP000769528">
    <property type="component" value="Unassembled WGS sequence"/>
</dbReference>
<reference evidence="5" key="2">
    <citation type="submission" date="2021-01" db="EMBL/GenBank/DDBJ databases">
        <authorList>
            <person name="Schikora-Tamarit M.A."/>
        </authorList>
    </citation>
    <scope>NUCLEOTIDE SEQUENCE</scope>
    <source>
        <strain evidence="5">CBS6341</strain>
    </source>
</reference>
<protein>
    <recommendedName>
        <fullName evidence="4">Flavoprotein domain-containing protein</fullName>
    </recommendedName>
</protein>
<dbReference type="InterPro" id="IPR036551">
    <property type="entry name" value="Flavin_trans-like"/>
</dbReference>
<evidence type="ECO:0000313" key="5">
    <source>
        <dbReference type="EMBL" id="KAH3681039.1"/>
    </source>
</evidence>
<dbReference type="GO" id="GO:0071513">
    <property type="term" value="C:phosphopantothenoylcysteine decarboxylase complex"/>
    <property type="evidence" value="ECO:0007669"/>
    <property type="project" value="TreeGrafter"/>
</dbReference>
<keyword evidence="6" id="KW-1185">Reference proteome</keyword>
<feature type="region of interest" description="Disordered" evidence="3">
    <location>
        <begin position="1"/>
        <end position="32"/>
    </location>
</feature>
<accession>A0A9P8Q1C6</accession>
<dbReference type="OrthoDB" id="1532798at2759"/>
<keyword evidence="1" id="KW-0173">Coenzyme A biosynthesis</keyword>
<evidence type="ECO:0000256" key="1">
    <source>
        <dbReference type="ARBA" id="ARBA00022993"/>
    </source>
</evidence>
<evidence type="ECO:0000313" key="6">
    <source>
        <dbReference type="Proteomes" id="UP000769528"/>
    </source>
</evidence>
<dbReference type="EMBL" id="JAEUBF010000002">
    <property type="protein sequence ID" value="KAH3681039.1"/>
    <property type="molecule type" value="Genomic_DNA"/>
</dbReference>
<dbReference type="AlphaFoldDB" id="A0A9P8Q1C6"/>
<feature type="compositionally biased region" description="Low complexity" evidence="3">
    <location>
        <begin position="7"/>
        <end position="16"/>
    </location>
</feature>
<feature type="domain" description="Flavoprotein" evidence="4">
    <location>
        <begin position="293"/>
        <end position="475"/>
    </location>
</feature>
<comment type="similarity">
    <text evidence="2">Belongs to the HFCD (homooligomeric flavin containing Cys decarboxylase) superfamily.</text>
</comment>
<dbReference type="Pfam" id="PF02441">
    <property type="entry name" value="Flavoprotein"/>
    <property type="match status" value="1"/>
</dbReference>
<evidence type="ECO:0000259" key="4">
    <source>
        <dbReference type="Pfam" id="PF02441"/>
    </source>
</evidence>
<feature type="compositionally biased region" description="Low complexity" evidence="3">
    <location>
        <begin position="195"/>
        <end position="231"/>
    </location>
</feature>
<dbReference type="GO" id="GO:0015937">
    <property type="term" value="P:coenzyme A biosynthetic process"/>
    <property type="evidence" value="ECO:0007669"/>
    <property type="project" value="UniProtKB-KW"/>
</dbReference>
<comment type="caution">
    <text evidence="5">The sequence shown here is derived from an EMBL/GenBank/DDBJ whole genome shotgun (WGS) entry which is preliminary data.</text>
</comment>
<dbReference type="InterPro" id="IPR003382">
    <property type="entry name" value="Flavoprotein"/>
</dbReference>
<dbReference type="GO" id="GO:0004633">
    <property type="term" value="F:phosphopantothenoylcysteine decarboxylase activity"/>
    <property type="evidence" value="ECO:0007669"/>
    <property type="project" value="TreeGrafter"/>
</dbReference>
<evidence type="ECO:0000256" key="2">
    <source>
        <dbReference type="ARBA" id="ARBA00038350"/>
    </source>
</evidence>
<reference evidence="5" key="1">
    <citation type="journal article" date="2021" name="Open Biol.">
        <title>Shared evolutionary footprints suggest mitochondrial oxidative damage underlies multiple complex I losses in fungi.</title>
        <authorList>
            <person name="Schikora-Tamarit M.A."/>
            <person name="Marcet-Houben M."/>
            <person name="Nosek J."/>
            <person name="Gabaldon T."/>
        </authorList>
    </citation>
    <scope>NUCLEOTIDE SEQUENCE</scope>
    <source>
        <strain evidence="5">CBS6341</strain>
    </source>
</reference>
<gene>
    <name evidence="5" type="ORF">WICMUC_000020</name>
</gene>
<dbReference type="PANTHER" id="PTHR14359">
    <property type="entry name" value="HOMO-OLIGOMERIC FLAVIN CONTAINING CYS DECARBOXYLASE FAMILY"/>
    <property type="match status" value="1"/>
</dbReference>
<sequence length="538" mass="59419">MTDYKNKQSNTNNNNKPIQPILNKPNSNTLLPSISQTSSSIINSNDGIQSNISNISLNNNNNNNNTTNNHNINNRSISPTISQYSEEPLPKISSVSFTVPDQVEKSHRGSISAKPSSLQIDKLNIGGSNVVNQGPISPNSNISSSGGGGGGGGSITTNLNNNISSSIATGINNQGESGTIKTIKNLPTLDTFNLSSRQSSSSIQSPQPIRNPSITSTINSNGSSRQNSNSNIDYLQFSPQNPQHLNELRNKSISPTELITPTVEKKKKAIIQPPLTNVPFHEFFIKQDDQKIHILIGATGSIATIKVPLIIDKLYKIFGQSKVSIQLVVTKSAEIFLKGLKISTQVKIWRDDEEWFGGVKKFGDSVLHQELRKWADILLISPLSANTLAKISNGICDNLLTSIIRSWNPSNPILVAPAMNTFMYTHPVTKKHLNILKEDCPWIEVLKPVEKVLVCGDIGMGGMREWSDIVEILIKKIKSIKLPKNERELYDPDNIIEEDQEDEDEEDDEEDEDDDDDDDDDDDEEDEDEDEDVVEEEK</sequence>
<name>A0A9P8Q1C6_9ASCO</name>
<evidence type="ECO:0000256" key="3">
    <source>
        <dbReference type="SAM" id="MobiDB-lite"/>
    </source>
</evidence>
<dbReference type="GO" id="GO:0010181">
    <property type="term" value="F:FMN binding"/>
    <property type="evidence" value="ECO:0007669"/>
    <property type="project" value="TreeGrafter"/>
</dbReference>